<comment type="caution">
    <text evidence="1">The sequence shown here is derived from an EMBL/GenBank/DDBJ whole genome shotgun (WGS) entry which is preliminary data.</text>
</comment>
<dbReference type="AlphaFoldDB" id="A0A832H0T5"/>
<proteinExistence type="predicted"/>
<gene>
    <name evidence="1" type="ORF">ENR47_00050</name>
</gene>
<name>A0A832H0T5_9CYAN</name>
<accession>A0A832H0T5</accession>
<dbReference type="EMBL" id="DSRD01000003">
    <property type="protein sequence ID" value="HGW92663.1"/>
    <property type="molecule type" value="Genomic_DNA"/>
</dbReference>
<sequence length="192" mass="22296">MKCSPVNELELFITEANRLTSKSFYQHFNSGEEIGFSDGSLPENTPTVEQLESYLLHFRKFIQKNDRVYFCLVNQYVNELAKNQTNFLNKWNIVYKAFEELIQAKALTGRVITHVPDIPDLSLLDLFKARTFGDLSHLDPKKQLFHQKLSSTSQLDALYRFEYYTFLSEAGELIAEMADLYARLLHSLNNQV</sequence>
<evidence type="ECO:0000313" key="1">
    <source>
        <dbReference type="EMBL" id="HGW92663.1"/>
    </source>
</evidence>
<protein>
    <submittedName>
        <fullName evidence="1">Uncharacterized protein</fullName>
    </submittedName>
</protein>
<organism evidence="1">
    <name type="scientific">Oscillatoriales cyanobacterium SpSt-402</name>
    <dbReference type="NCBI Taxonomy" id="2282168"/>
    <lineage>
        <taxon>Bacteria</taxon>
        <taxon>Bacillati</taxon>
        <taxon>Cyanobacteriota</taxon>
        <taxon>Cyanophyceae</taxon>
        <taxon>Oscillatoriophycideae</taxon>
        <taxon>Oscillatoriales</taxon>
    </lineage>
</organism>
<reference evidence="1" key="1">
    <citation type="journal article" date="2020" name="mSystems">
        <title>Genome- and Community-Level Interaction Insights into Carbon Utilization and Element Cycling Functions of Hydrothermarchaeota in Hydrothermal Sediment.</title>
        <authorList>
            <person name="Zhou Z."/>
            <person name="Liu Y."/>
            <person name="Xu W."/>
            <person name="Pan J."/>
            <person name="Luo Z.H."/>
            <person name="Li M."/>
        </authorList>
    </citation>
    <scope>NUCLEOTIDE SEQUENCE [LARGE SCALE GENOMIC DNA]</scope>
    <source>
        <strain evidence="1">SpSt-402</strain>
    </source>
</reference>